<dbReference type="PANTHER" id="PTHR48111:SF22">
    <property type="entry name" value="REGULATOR OF RPOS"/>
    <property type="match status" value="1"/>
</dbReference>
<evidence type="ECO:0000256" key="2">
    <source>
        <dbReference type="ARBA" id="ARBA00023012"/>
    </source>
</evidence>
<proteinExistence type="predicted"/>
<keyword evidence="11" id="KW-1185">Reference proteome</keyword>
<evidence type="ECO:0000256" key="4">
    <source>
        <dbReference type="ARBA" id="ARBA00023125"/>
    </source>
</evidence>
<dbReference type="EMBL" id="FUYQ01000020">
    <property type="protein sequence ID" value="SKB74192.1"/>
    <property type="molecule type" value="Genomic_DNA"/>
</dbReference>
<evidence type="ECO:0000313" key="11">
    <source>
        <dbReference type="Proteomes" id="UP000190852"/>
    </source>
</evidence>
<feature type="DNA-binding region" description="OmpR/PhoB-type" evidence="7">
    <location>
        <begin position="124"/>
        <end position="224"/>
    </location>
</feature>
<keyword evidence="3" id="KW-0805">Transcription regulation</keyword>
<keyword evidence="4 7" id="KW-0238">DNA-binding</keyword>
<evidence type="ECO:0000256" key="3">
    <source>
        <dbReference type="ARBA" id="ARBA00023015"/>
    </source>
</evidence>
<evidence type="ECO:0000256" key="6">
    <source>
        <dbReference type="PROSITE-ProRule" id="PRU00169"/>
    </source>
</evidence>
<organism evidence="10 11">
    <name type="scientific">Parabacteroides chartae</name>
    <dbReference type="NCBI Taxonomy" id="1037355"/>
    <lineage>
        <taxon>Bacteria</taxon>
        <taxon>Pseudomonadati</taxon>
        <taxon>Bacteroidota</taxon>
        <taxon>Bacteroidia</taxon>
        <taxon>Bacteroidales</taxon>
        <taxon>Tannerellaceae</taxon>
        <taxon>Parabacteroides</taxon>
    </lineage>
</organism>
<keyword evidence="1 6" id="KW-0597">Phosphoprotein</keyword>
<reference evidence="11" key="1">
    <citation type="submission" date="2017-02" db="EMBL/GenBank/DDBJ databases">
        <authorList>
            <person name="Varghese N."/>
            <person name="Submissions S."/>
        </authorList>
    </citation>
    <scope>NUCLEOTIDE SEQUENCE [LARGE SCALE GENOMIC DNA]</scope>
    <source>
        <strain evidence="11">DSM 24967</strain>
    </source>
</reference>
<gene>
    <name evidence="10" type="ORF">SAMN05660349_02597</name>
</gene>
<dbReference type="Pfam" id="PF00486">
    <property type="entry name" value="Trans_reg_C"/>
    <property type="match status" value="1"/>
</dbReference>
<dbReference type="InterPro" id="IPR011006">
    <property type="entry name" value="CheY-like_superfamily"/>
</dbReference>
<dbReference type="GO" id="GO:0000156">
    <property type="term" value="F:phosphorelay response regulator activity"/>
    <property type="evidence" value="ECO:0007669"/>
    <property type="project" value="TreeGrafter"/>
</dbReference>
<dbReference type="GO" id="GO:0005829">
    <property type="term" value="C:cytosol"/>
    <property type="evidence" value="ECO:0007669"/>
    <property type="project" value="TreeGrafter"/>
</dbReference>
<feature type="modified residue" description="4-aspartylphosphate" evidence="6">
    <location>
        <position position="51"/>
    </location>
</feature>
<evidence type="ECO:0000313" key="10">
    <source>
        <dbReference type="EMBL" id="SKB74192.1"/>
    </source>
</evidence>
<name>A0A1T5DR31_9BACT</name>
<dbReference type="GO" id="GO:0032993">
    <property type="term" value="C:protein-DNA complex"/>
    <property type="evidence" value="ECO:0007669"/>
    <property type="project" value="TreeGrafter"/>
</dbReference>
<dbReference type="Gene3D" id="1.10.10.10">
    <property type="entry name" value="Winged helix-like DNA-binding domain superfamily/Winged helix DNA-binding domain"/>
    <property type="match status" value="1"/>
</dbReference>
<accession>A0A1T5DR31</accession>
<dbReference type="GO" id="GO:0006355">
    <property type="term" value="P:regulation of DNA-templated transcription"/>
    <property type="evidence" value="ECO:0007669"/>
    <property type="project" value="InterPro"/>
</dbReference>
<sequence>MKILLIEDERELSNNIGTYLASDHYLCEQAFTFDEALEKIDLYSYDCILLDLNLPGGDGLKILEEIKARKIDSGIIIISARGALDDKIKGLQIGADDYLAKPFSLSELSVRIYALMRRQQFSHNNTLTSNGVTINLLAKTVNIGNIEIILTKSEYELLLFLIGNKNKVISKNAIAEHLSGDMADMLDSHNFVYAHIKNLKSKLNDAGGEGCIKTVYGTGYKWEDKDA</sequence>
<dbReference type="InterPro" id="IPR001867">
    <property type="entry name" value="OmpR/PhoB-type_DNA-bd"/>
</dbReference>
<dbReference type="InterPro" id="IPR036388">
    <property type="entry name" value="WH-like_DNA-bd_sf"/>
</dbReference>
<dbReference type="InterPro" id="IPR016032">
    <property type="entry name" value="Sig_transdc_resp-reg_C-effctor"/>
</dbReference>
<feature type="domain" description="Response regulatory" evidence="8">
    <location>
        <begin position="2"/>
        <end position="116"/>
    </location>
</feature>
<dbReference type="InterPro" id="IPR039420">
    <property type="entry name" value="WalR-like"/>
</dbReference>
<keyword evidence="2" id="KW-0902">Two-component regulatory system</keyword>
<dbReference type="AlphaFoldDB" id="A0A1T5DR31"/>
<dbReference type="Gene3D" id="3.40.50.2300">
    <property type="match status" value="1"/>
</dbReference>
<evidence type="ECO:0000256" key="1">
    <source>
        <dbReference type="ARBA" id="ARBA00022553"/>
    </source>
</evidence>
<evidence type="ECO:0000256" key="5">
    <source>
        <dbReference type="ARBA" id="ARBA00023163"/>
    </source>
</evidence>
<keyword evidence="5" id="KW-0804">Transcription</keyword>
<dbReference type="Proteomes" id="UP000190852">
    <property type="component" value="Unassembled WGS sequence"/>
</dbReference>
<dbReference type="PROSITE" id="PS51755">
    <property type="entry name" value="OMPR_PHOB"/>
    <property type="match status" value="1"/>
</dbReference>
<evidence type="ECO:0000256" key="7">
    <source>
        <dbReference type="PROSITE-ProRule" id="PRU01091"/>
    </source>
</evidence>
<dbReference type="InterPro" id="IPR001789">
    <property type="entry name" value="Sig_transdc_resp-reg_receiver"/>
</dbReference>
<dbReference type="SMART" id="SM00448">
    <property type="entry name" value="REC"/>
    <property type="match status" value="1"/>
</dbReference>
<dbReference type="RefSeq" id="WP_079684023.1">
    <property type="nucleotide sequence ID" value="NZ_FUYQ01000020.1"/>
</dbReference>
<dbReference type="GO" id="GO:0000976">
    <property type="term" value="F:transcription cis-regulatory region binding"/>
    <property type="evidence" value="ECO:0007669"/>
    <property type="project" value="TreeGrafter"/>
</dbReference>
<feature type="domain" description="OmpR/PhoB-type" evidence="9">
    <location>
        <begin position="124"/>
        <end position="224"/>
    </location>
</feature>
<evidence type="ECO:0000259" key="8">
    <source>
        <dbReference type="PROSITE" id="PS50110"/>
    </source>
</evidence>
<dbReference type="SMART" id="SM00862">
    <property type="entry name" value="Trans_reg_C"/>
    <property type="match status" value="1"/>
</dbReference>
<dbReference type="Gene3D" id="6.10.250.690">
    <property type="match status" value="1"/>
</dbReference>
<dbReference type="PANTHER" id="PTHR48111">
    <property type="entry name" value="REGULATOR OF RPOS"/>
    <property type="match status" value="1"/>
</dbReference>
<protein>
    <submittedName>
        <fullName evidence="10">DNA-binding response regulator, OmpR family, contains REC and winged-helix (WHTH) domain</fullName>
    </submittedName>
</protein>
<dbReference type="SUPFAM" id="SSF52172">
    <property type="entry name" value="CheY-like"/>
    <property type="match status" value="1"/>
</dbReference>
<dbReference type="CDD" id="cd00383">
    <property type="entry name" value="trans_reg_C"/>
    <property type="match status" value="1"/>
</dbReference>
<dbReference type="PROSITE" id="PS50110">
    <property type="entry name" value="RESPONSE_REGULATORY"/>
    <property type="match status" value="1"/>
</dbReference>
<dbReference type="SUPFAM" id="SSF46894">
    <property type="entry name" value="C-terminal effector domain of the bipartite response regulators"/>
    <property type="match status" value="1"/>
</dbReference>
<evidence type="ECO:0000259" key="9">
    <source>
        <dbReference type="PROSITE" id="PS51755"/>
    </source>
</evidence>
<dbReference type="Pfam" id="PF00072">
    <property type="entry name" value="Response_reg"/>
    <property type="match status" value="1"/>
</dbReference>